<keyword evidence="2" id="KW-1185">Reference proteome</keyword>
<evidence type="ECO:0000313" key="1">
    <source>
        <dbReference type="EMBL" id="MCC2127246.1"/>
    </source>
</evidence>
<organism evidence="1 2">
    <name type="scientific">Hominiventricola filiformis</name>
    <dbReference type="NCBI Taxonomy" id="2885352"/>
    <lineage>
        <taxon>Bacteria</taxon>
        <taxon>Bacillati</taxon>
        <taxon>Bacillota</taxon>
        <taxon>Clostridia</taxon>
        <taxon>Lachnospirales</taxon>
        <taxon>Lachnospiraceae</taxon>
        <taxon>Hominiventricola</taxon>
    </lineage>
</organism>
<comment type="caution">
    <text evidence="1">The sequence shown here is derived from an EMBL/GenBank/DDBJ whole genome shotgun (WGS) entry which is preliminary data.</text>
</comment>
<sequence length="306" mass="35010">MDKKCHHLIIDKEFKALSPLYSKDILSKAETDILLSGSLSSPIKVWGNTILTDFLSYQICHKLNIPFEIERITFYSRSDALLYTCRTFIETENLSEPHNRYLIGKAYFYMCALMADVYHGRRPNPFAKEHTQILKNKYARNKTAFIAASLFHVSPTTVTKYASFANAIDEIRKKNMVVSDAILEQSFRISMENTIALAKLPTARITWAYKEGITKLPENFFEAHLQLPPKADPQIKQMPAYDKDAELSSLTLTINAWNTSMERFLRISKLSLASDEAKEKLNQALIKLSNTATLIQFKIKESDHES</sequence>
<proteinExistence type="predicted"/>
<accession>A0AAE3A774</accession>
<reference evidence="1 2" key="1">
    <citation type="submission" date="2021-10" db="EMBL/GenBank/DDBJ databases">
        <title>Anaerobic single-cell dispensing facilitates the cultivation of human gut bacteria.</title>
        <authorList>
            <person name="Afrizal A."/>
        </authorList>
    </citation>
    <scope>NUCLEOTIDE SEQUENCE [LARGE SCALE GENOMIC DNA]</scope>
    <source>
        <strain evidence="1 2">CLA-AA-H276</strain>
    </source>
</reference>
<dbReference type="EMBL" id="JAJEPS010000017">
    <property type="protein sequence ID" value="MCC2127246.1"/>
    <property type="molecule type" value="Genomic_DNA"/>
</dbReference>
<dbReference type="RefSeq" id="WP_308459943.1">
    <property type="nucleotide sequence ID" value="NZ_JAJEPS010000017.1"/>
</dbReference>
<gene>
    <name evidence="1" type="ORF">LKD36_13820</name>
</gene>
<evidence type="ECO:0000313" key="2">
    <source>
        <dbReference type="Proteomes" id="UP001198220"/>
    </source>
</evidence>
<dbReference type="AlphaFoldDB" id="A0AAE3A774"/>
<dbReference type="Proteomes" id="UP001198220">
    <property type="component" value="Unassembled WGS sequence"/>
</dbReference>
<name>A0AAE3A774_9FIRM</name>
<protein>
    <submittedName>
        <fullName evidence="1">Uncharacterized protein</fullName>
    </submittedName>
</protein>